<accession>A0A016SDL6</accession>
<sequence length="78" mass="8563">MTTSSDIREGGMQVEMGPPPVVPGSGAKIVWHPPPTIERRSPRVLNDSLLCLSTSSTGIENVINFSHVDYRPYAKMRP</sequence>
<dbReference type="AlphaFoldDB" id="A0A016SDL6"/>
<comment type="caution">
    <text evidence="2">The sequence shown here is derived from an EMBL/GenBank/DDBJ whole genome shotgun (WGS) entry which is preliminary data.</text>
</comment>
<feature type="region of interest" description="Disordered" evidence="1">
    <location>
        <begin position="1"/>
        <end position="28"/>
    </location>
</feature>
<gene>
    <name evidence="2" type="primary">Acey_s0247.g62</name>
    <name evidence="2" type="ORF">Y032_0247g62</name>
</gene>
<keyword evidence="3" id="KW-1185">Reference proteome</keyword>
<proteinExistence type="predicted"/>
<reference evidence="3" key="1">
    <citation type="journal article" date="2015" name="Nat. Genet.">
        <title>The genome and transcriptome of the zoonotic hookworm Ancylostoma ceylanicum identify infection-specific gene families.</title>
        <authorList>
            <person name="Schwarz E.M."/>
            <person name="Hu Y."/>
            <person name="Antoshechkin I."/>
            <person name="Miller M.M."/>
            <person name="Sternberg P.W."/>
            <person name="Aroian R.V."/>
        </authorList>
    </citation>
    <scope>NUCLEOTIDE SEQUENCE</scope>
    <source>
        <strain evidence="3">HY135</strain>
    </source>
</reference>
<name>A0A016SDL6_9BILA</name>
<evidence type="ECO:0000313" key="2">
    <source>
        <dbReference type="EMBL" id="EYB88436.1"/>
    </source>
</evidence>
<evidence type="ECO:0000313" key="3">
    <source>
        <dbReference type="Proteomes" id="UP000024635"/>
    </source>
</evidence>
<protein>
    <submittedName>
        <fullName evidence="2">Uncharacterized protein</fullName>
    </submittedName>
</protein>
<dbReference type="EMBL" id="JARK01001583">
    <property type="protein sequence ID" value="EYB88436.1"/>
    <property type="molecule type" value="Genomic_DNA"/>
</dbReference>
<organism evidence="2 3">
    <name type="scientific">Ancylostoma ceylanicum</name>
    <dbReference type="NCBI Taxonomy" id="53326"/>
    <lineage>
        <taxon>Eukaryota</taxon>
        <taxon>Metazoa</taxon>
        <taxon>Ecdysozoa</taxon>
        <taxon>Nematoda</taxon>
        <taxon>Chromadorea</taxon>
        <taxon>Rhabditida</taxon>
        <taxon>Rhabditina</taxon>
        <taxon>Rhabditomorpha</taxon>
        <taxon>Strongyloidea</taxon>
        <taxon>Ancylostomatidae</taxon>
        <taxon>Ancylostomatinae</taxon>
        <taxon>Ancylostoma</taxon>
    </lineage>
</organism>
<dbReference type="Proteomes" id="UP000024635">
    <property type="component" value="Unassembled WGS sequence"/>
</dbReference>
<evidence type="ECO:0000256" key="1">
    <source>
        <dbReference type="SAM" id="MobiDB-lite"/>
    </source>
</evidence>